<dbReference type="AlphaFoldDB" id="A0A6J5TCW8"/>
<evidence type="ECO:0000256" key="5">
    <source>
        <dbReference type="ARBA" id="ARBA00022729"/>
    </source>
</evidence>
<evidence type="ECO:0000256" key="6">
    <source>
        <dbReference type="RuleBase" id="RU367044"/>
    </source>
</evidence>
<accession>A0A6J5TCW8</accession>
<dbReference type="Pfam" id="PF05938">
    <property type="entry name" value="Self-incomp_S1"/>
    <property type="match status" value="1"/>
</dbReference>
<keyword evidence="3 6" id="KW-0713">Self-incompatibility</keyword>
<feature type="signal peptide" evidence="6">
    <location>
        <begin position="1"/>
        <end position="28"/>
    </location>
</feature>
<sequence>MACFNGSSVVLLITMTLFLLTMTPKCGAVKTRHVRVTSELEGGLTLTVHCKSKDDDLGFHVLQPKGSYEFSFKPNIFTTSTLFFCSFEWPGAFHWFDIYVDQRDNKICSKCHWVVYEDGPCMYNWSDQQYNICHTWN</sequence>
<keyword evidence="4 6" id="KW-0964">Secreted</keyword>
<proteinExistence type="inferred from homology"/>
<name>A0A6J5TCW8_PRUAR</name>
<comment type="similarity">
    <text evidence="2 6">Belongs to the plant self-incompatibility (S1) protein family.</text>
</comment>
<reference evidence="7 8" key="1">
    <citation type="submission" date="2020-05" db="EMBL/GenBank/DDBJ databases">
        <authorList>
            <person name="Campoy J."/>
            <person name="Schneeberger K."/>
            <person name="Spophaly S."/>
        </authorList>
    </citation>
    <scope>NUCLEOTIDE SEQUENCE [LARGE SCALE GENOMIC DNA]</scope>
    <source>
        <strain evidence="7">PruArmRojPasFocal</strain>
    </source>
</reference>
<evidence type="ECO:0000256" key="4">
    <source>
        <dbReference type="ARBA" id="ARBA00022525"/>
    </source>
</evidence>
<dbReference type="GO" id="GO:0005576">
    <property type="term" value="C:extracellular region"/>
    <property type="evidence" value="ECO:0007669"/>
    <property type="project" value="UniProtKB-SubCell"/>
</dbReference>
<dbReference type="GO" id="GO:0060320">
    <property type="term" value="P:rejection of self pollen"/>
    <property type="evidence" value="ECO:0007669"/>
    <property type="project" value="UniProtKB-KW"/>
</dbReference>
<gene>
    <name evidence="7" type="ORF">CURHAP_LOCUS590</name>
</gene>
<evidence type="ECO:0000256" key="1">
    <source>
        <dbReference type="ARBA" id="ARBA00004613"/>
    </source>
</evidence>
<dbReference type="Proteomes" id="UP000507222">
    <property type="component" value="Unassembled WGS sequence"/>
</dbReference>
<comment type="subcellular location">
    <subcellularLocation>
        <location evidence="1 6">Secreted</location>
    </subcellularLocation>
</comment>
<evidence type="ECO:0000313" key="7">
    <source>
        <dbReference type="EMBL" id="CAB4261720.1"/>
    </source>
</evidence>
<dbReference type="PANTHER" id="PTHR31232">
    <property type="match status" value="1"/>
</dbReference>
<feature type="chain" id="PRO_5027154543" description="S-protein homolog" evidence="6">
    <location>
        <begin position="29"/>
        <end position="137"/>
    </location>
</feature>
<keyword evidence="5 6" id="KW-0732">Signal</keyword>
<organism evidence="7 8">
    <name type="scientific">Prunus armeniaca</name>
    <name type="common">Apricot</name>
    <name type="synonym">Armeniaca vulgaris</name>
    <dbReference type="NCBI Taxonomy" id="36596"/>
    <lineage>
        <taxon>Eukaryota</taxon>
        <taxon>Viridiplantae</taxon>
        <taxon>Streptophyta</taxon>
        <taxon>Embryophyta</taxon>
        <taxon>Tracheophyta</taxon>
        <taxon>Spermatophyta</taxon>
        <taxon>Magnoliopsida</taxon>
        <taxon>eudicotyledons</taxon>
        <taxon>Gunneridae</taxon>
        <taxon>Pentapetalae</taxon>
        <taxon>rosids</taxon>
        <taxon>fabids</taxon>
        <taxon>Rosales</taxon>
        <taxon>Rosaceae</taxon>
        <taxon>Amygdaloideae</taxon>
        <taxon>Amygdaleae</taxon>
        <taxon>Prunus</taxon>
    </lineage>
</organism>
<protein>
    <recommendedName>
        <fullName evidence="6">S-protein homolog</fullName>
    </recommendedName>
</protein>
<dbReference type="EMBL" id="CAEKDK010000001">
    <property type="protein sequence ID" value="CAB4261720.1"/>
    <property type="molecule type" value="Genomic_DNA"/>
</dbReference>
<dbReference type="InterPro" id="IPR010264">
    <property type="entry name" value="Self-incomp_S1"/>
</dbReference>
<dbReference type="PANTHER" id="PTHR31232:SF43">
    <property type="entry name" value="S-PROTEIN HOMOLOG 29-RELATED"/>
    <property type="match status" value="1"/>
</dbReference>
<evidence type="ECO:0000256" key="3">
    <source>
        <dbReference type="ARBA" id="ARBA00022471"/>
    </source>
</evidence>
<evidence type="ECO:0000256" key="2">
    <source>
        <dbReference type="ARBA" id="ARBA00005581"/>
    </source>
</evidence>
<evidence type="ECO:0000313" key="8">
    <source>
        <dbReference type="Proteomes" id="UP000507222"/>
    </source>
</evidence>